<dbReference type="FunFam" id="1.25.10.10:FF:000237">
    <property type="entry name" value="Pumilio homolog 9"/>
    <property type="match status" value="1"/>
</dbReference>
<feature type="repeat" description="Pumilio" evidence="2">
    <location>
        <begin position="440"/>
        <end position="476"/>
    </location>
</feature>
<feature type="compositionally biased region" description="Low complexity" evidence="3">
    <location>
        <begin position="335"/>
        <end position="347"/>
    </location>
</feature>
<dbReference type="GO" id="GO:0010608">
    <property type="term" value="P:post-transcriptional regulation of gene expression"/>
    <property type="evidence" value="ECO:0007669"/>
    <property type="project" value="TreeGrafter"/>
</dbReference>
<evidence type="ECO:0000256" key="1">
    <source>
        <dbReference type="ARBA" id="ARBA00022737"/>
    </source>
</evidence>
<dbReference type="InterPro" id="IPR001313">
    <property type="entry name" value="Pumilio_RNA-bd_rpt"/>
</dbReference>
<feature type="region of interest" description="Disordered" evidence="3">
    <location>
        <begin position="169"/>
        <end position="347"/>
    </location>
</feature>
<dbReference type="PANTHER" id="PTHR12537:SF13">
    <property type="entry name" value="PUMILIO HOMOLOGY DOMAIN FAMILY MEMBER 4"/>
    <property type="match status" value="1"/>
</dbReference>
<dbReference type="GO" id="GO:0010629">
    <property type="term" value="P:negative regulation of gene expression"/>
    <property type="evidence" value="ECO:0007669"/>
    <property type="project" value="UniProtKB-ARBA"/>
</dbReference>
<dbReference type="eggNOG" id="KOG2049">
    <property type="taxonomic scope" value="Eukaryota"/>
</dbReference>
<dbReference type="STRING" id="1245528.M3IIP4"/>
<feature type="compositionally biased region" description="Low complexity" evidence="3">
    <location>
        <begin position="244"/>
        <end position="253"/>
    </location>
</feature>
<feature type="domain" description="PUM-HD" evidence="4">
    <location>
        <begin position="349"/>
        <end position="684"/>
    </location>
</feature>
<dbReference type="SMART" id="SM00025">
    <property type="entry name" value="Pumilio"/>
    <property type="match status" value="8"/>
</dbReference>
<dbReference type="OMA" id="IFNEIYF"/>
<dbReference type="OrthoDB" id="668540at2759"/>
<organism evidence="5 6">
    <name type="scientific">Candida maltosa (strain Xu316)</name>
    <name type="common">Yeast</name>
    <dbReference type="NCBI Taxonomy" id="1245528"/>
    <lineage>
        <taxon>Eukaryota</taxon>
        <taxon>Fungi</taxon>
        <taxon>Dikarya</taxon>
        <taxon>Ascomycota</taxon>
        <taxon>Saccharomycotina</taxon>
        <taxon>Pichiomycetes</taxon>
        <taxon>Debaryomycetaceae</taxon>
        <taxon>Candida/Lodderomyces clade</taxon>
        <taxon>Candida</taxon>
    </lineage>
</organism>
<protein>
    <recommendedName>
        <fullName evidence="4">PUM-HD domain-containing protein</fullName>
    </recommendedName>
</protein>
<evidence type="ECO:0000256" key="2">
    <source>
        <dbReference type="PROSITE-ProRule" id="PRU00317"/>
    </source>
</evidence>
<dbReference type="GO" id="GO:0003729">
    <property type="term" value="F:mRNA binding"/>
    <property type="evidence" value="ECO:0007669"/>
    <property type="project" value="UniProtKB-ARBA"/>
</dbReference>
<gene>
    <name evidence="5" type="ORF">G210_3530</name>
</gene>
<dbReference type="PROSITE" id="PS50303">
    <property type="entry name" value="PUM_HD"/>
    <property type="match status" value="1"/>
</dbReference>
<dbReference type="AlphaFoldDB" id="M3IIP4"/>
<keyword evidence="6" id="KW-1185">Reference proteome</keyword>
<dbReference type="InterPro" id="IPR016024">
    <property type="entry name" value="ARM-type_fold"/>
</dbReference>
<feature type="compositionally biased region" description="Polar residues" evidence="3">
    <location>
        <begin position="169"/>
        <end position="183"/>
    </location>
</feature>
<feature type="compositionally biased region" description="Pro residues" evidence="3">
    <location>
        <begin position="187"/>
        <end position="219"/>
    </location>
</feature>
<feature type="repeat" description="Pumilio" evidence="2">
    <location>
        <begin position="404"/>
        <end position="439"/>
    </location>
</feature>
<feature type="repeat" description="Pumilio" evidence="2">
    <location>
        <begin position="626"/>
        <end position="664"/>
    </location>
</feature>
<proteinExistence type="predicted"/>
<dbReference type="Gene3D" id="1.25.10.10">
    <property type="entry name" value="Leucine-rich Repeat Variant"/>
    <property type="match status" value="1"/>
</dbReference>
<dbReference type="PROSITE" id="PS50302">
    <property type="entry name" value="PUM"/>
    <property type="match status" value="7"/>
</dbReference>
<keyword evidence="1" id="KW-0677">Repeat</keyword>
<dbReference type="CDD" id="cd07920">
    <property type="entry name" value="Pumilio"/>
    <property type="match status" value="1"/>
</dbReference>
<accession>M3IIP4</accession>
<dbReference type="GO" id="GO:0005737">
    <property type="term" value="C:cytoplasm"/>
    <property type="evidence" value="ECO:0007669"/>
    <property type="project" value="TreeGrafter"/>
</dbReference>
<feature type="compositionally biased region" description="Polar residues" evidence="3">
    <location>
        <begin position="44"/>
        <end position="57"/>
    </location>
</feature>
<name>M3IIP4_CANMX</name>
<dbReference type="InterPro" id="IPR011989">
    <property type="entry name" value="ARM-like"/>
</dbReference>
<evidence type="ECO:0000313" key="5">
    <source>
        <dbReference type="EMBL" id="EMG46231.1"/>
    </source>
</evidence>
<evidence type="ECO:0000313" key="6">
    <source>
        <dbReference type="Proteomes" id="UP000011777"/>
    </source>
</evidence>
<dbReference type="EMBL" id="AOGT01002073">
    <property type="protein sequence ID" value="EMG46231.1"/>
    <property type="molecule type" value="Genomic_DNA"/>
</dbReference>
<dbReference type="Pfam" id="PF00806">
    <property type="entry name" value="PUF"/>
    <property type="match status" value="8"/>
</dbReference>
<dbReference type="PANTHER" id="PTHR12537">
    <property type="entry name" value="RNA BINDING PROTEIN PUMILIO-RELATED"/>
    <property type="match status" value="1"/>
</dbReference>
<dbReference type="HOGENOM" id="CLU_016143_1_1_1"/>
<feature type="repeat" description="Pumilio" evidence="2">
    <location>
        <begin position="477"/>
        <end position="512"/>
    </location>
</feature>
<feature type="repeat" description="Pumilio" evidence="2">
    <location>
        <begin position="513"/>
        <end position="552"/>
    </location>
</feature>
<evidence type="ECO:0000256" key="3">
    <source>
        <dbReference type="SAM" id="MobiDB-lite"/>
    </source>
</evidence>
<feature type="repeat" description="Pumilio" evidence="2">
    <location>
        <begin position="557"/>
        <end position="587"/>
    </location>
</feature>
<feature type="repeat" description="Pumilio" evidence="2">
    <location>
        <begin position="588"/>
        <end position="625"/>
    </location>
</feature>
<dbReference type="InterPro" id="IPR033133">
    <property type="entry name" value="PUM-HD"/>
</dbReference>
<dbReference type="SUPFAM" id="SSF48371">
    <property type="entry name" value="ARM repeat"/>
    <property type="match status" value="1"/>
</dbReference>
<reference evidence="5 6" key="1">
    <citation type="submission" date="2013-02" db="EMBL/GenBank/DDBJ databases">
        <title>Genome sequence of Candida maltosa Xu316, a potential industrial strain for xylitol and ethanol production.</title>
        <authorList>
            <person name="Yu J."/>
            <person name="Wang Q."/>
            <person name="Geng X."/>
            <person name="Bao W."/>
            <person name="He P."/>
            <person name="Cai J."/>
        </authorList>
    </citation>
    <scope>NUCLEOTIDE SEQUENCE [LARGE SCALE GENOMIC DNA]</scope>
    <source>
        <strain evidence="6">Xu316</strain>
    </source>
</reference>
<evidence type="ECO:0000259" key="4">
    <source>
        <dbReference type="PROSITE" id="PS50303"/>
    </source>
</evidence>
<dbReference type="InterPro" id="IPR033712">
    <property type="entry name" value="Pumilio_RNA-bd"/>
</dbReference>
<comment type="caution">
    <text evidence="5">The sequence shown here is derived from an EMBL/GenBank/DDBJ whole genome shotgun (WGS) entry which is preliminary data.</text>
</comment>
<feature type="compositionally biased region" description="Low complexity" evidence="3">
    <location>
        <begin position="275"/>
        <end position="325"/>
    </location>
</feature>
<feature type="region of interest" description="Disordered" evidence="3">
    <location>
        <begin position="32"/>
        <end position="113"/>
    </location>
</feature>
<sequence>MSSNNNRSVSLSSSARKDLKFKDQTIRSTSISSSFFNTKETEDQQFLNSSADSTTNNQEEDDVGEPVKDIDIVGAISTLKLDEDDDDNKEKQDVDSNTTNGFPIYGSLHPEPFIPNKTWNIPVDEDENKKQSKNKSGLNNLLDDILDPLSGNEPKNKINSIPFVPYNENNNTGSDVSGSTNANGGPLPLPHHMPPPHIPMGVPPPPPPPHPFSPFPPHPSFYQGYVPNPGEFQNFENMPPPMHPHQLPQLQGGPQPPPPNMWNHLNSPRLPYQPIPQQQQQQQTQPQSQQQQQPVTPQQHQQHLPHQFPPQQQFGQFANFPQNQPGGAGRPYFRNNNNNNNNGNNMMNIHRKNLRRKEDLNKYANAKVQDFTGQILSLCKDQHGCRFLQRELYNDVNASLIFNEIYFKVVDLMIDPFGNYLVQKLIETVNVDQRLILIKNASLDLFRISLDPHGTRALQKLIDVVETDEEIDLIIQNIRPHIVTLSRDLNGNHVVQKILTKFNNPAQNQFIFDIVNDNLLHIACHRHGCCVLQRCLDYGSQEQRTNLSLLISQYTFKLSLDPFGNYVVQYVLSRCDDLEKIIDLILSQIKLNLLDLSLHKFGSNVIEKCLRIPEMNQKLIDWLITDHEASFNQLVNDPYGNYVLQTMLDVANLDQFEKLKVILMPLLPNIKNTPHGRRILHKFQ</sequence>
<dbReference type="Proteomes" id="UP000011777">
    <property type="component" value="Unassembled WGS sequence"/>
</dbReference>